<protein>
    <submittedName>
        <fullName evidence="3">Uncharacterized protein</fullName>
    </submittedName>
</protein>
<gene>
    <name evidence="3" type="ORF">GX50_04155</name>
</gene>
<feature type="region of interest" description="Disordered" evidence="1">
    <location>
        <begin position="699"/>
        <end position="723"/>
    </location>
</feature>
<feature type="transmembrane region" description="Helical" evidence="2">
    <location>
        <begin position="747"/>
        <end position="770"/>
    </location>
</feature>
<dbReference type="AlphaFoldDB" id="A0A2B7ZIJ7"/>
<keyword evidence="4" id="KW-1185">Reference proteome</keyword>
<evidence type="ECO:0000313" key="3">
    <source>
        <dbReference type="EMBL" id="PGH33009.1"/>
    </source>
</evidence>
<keyword evidence="2" id="KW-0812">Transmembrane</keyword>
<feature type="transmembrane region" description="Helical" evidence="2">
    <location>
        <begin position="41"/>
        <end position="59"/>
    </location>
</feature>
<name>A0A2B7ZIJ7_9EURO</name>
<keyword evidence="2" id="KW-0472">Membrane</keyword>
<dbReference type="EMBL" id="PDND01000074">
    <property type="protein sequence ID" value="PGH33009.1"/>
    <property type="molecule type" value="Genomic_DNA"/>
</dbReference>
<dbReference type="STRING" id="73230.A0A2B7ZIJ7"/>
<feature type="transmembrane region" description="Helical" evidence="2">
    <location>
        <begin position="100"/>
        <end position="124"/>
    </location>
</feature>
<sequence>MPLDLKVKGSRLQRALISADGVKSDVQVKKPLELLPDHGGYLVQVFFPLAIPAILIAFISDTHTLVTWSVLGRFLQSTPWPTLLNVDTVATTGVKRRVNVVSWFLTVAIAVVAITSIVTPLGLYESIEPSDDKENTPFQYMKDTSAFGYGTPPRPDGFFSRHCGTEYTCPGSIVERKCEKIGLLENCTSSIDATIPESFIAPFRDGATKFSSSVSSIFDMQWRTYINYADDPSKGVFVKPVYRQLAALLLEDKIMPVEGLLVDMKTGGLGFRSHTVPQRRYEYGSTWQEDILFIEPETQCVDLNFTLDFVLPRDMGTSDEYVKELKIVDHGGFSGLRDNPAPSLERIISNGQGELNLRDRATSAGWFNNFLTMVFYNATDPNMHNIKRLDVSEGDTFPLPSFSVNTTFRVGYEVLRSSMEFGEYLNLTGKSGENGTKWSANPFDLSMRNFSFITNICAGSTFDSPANINTTLVGCSLLYGAANRIDKGGSSLIANPGSRWSLPVYSCASAVKALVKEVTFQFNGTGFEALKVNSTTPKFYADEESKPLWAVEDLKEITISNGKPLWGILGPSKSTADISFPSNISTTSHEHLYLPGYMDDYTILLEGGRGVSDARQNLPGAEFYTQAMLTALTITRPGASGYRGYVDYSGQTSLALFAKWQNLSKTPEGAANILDLVWTDSAANAVMGTKGWGVTSFSATAHQQRQKETPQNKNANNRKRETGIADPAEPIVPVTVFKKYIRYKIPFAVPAFVILTVAVATIIALTALCIMGRTGPKRMRTFLEASSTGRNVGTFVAAQDDETIGKGTKQWVKSVGRMIVKITGEGINVEREEVQGKEDGGIVEDELREPVEADELTQMVSQSS</sequence>
<proteinExistence type="predicted"/>
<comment type="caution">
    <text evidence="3">The sequence shown here is derived from an EMBL/GenBank/DDBJ whole genome shotgun (WGS) entry which is preliminary data.</text>
</comment>
<evidence type="ECO:0000313" key="4">
    <source>
        <dbReference type="Proteomes" id="UP000226031"/>
    </source>
</evidence>
<dbReference type="Proteomes" id="UP000226031">
    <property type="component" value="Unassembled WGS sequence"/>
</dbReference>
<evidence type="ECO:0000256" key="1">
    <source>
        <dbReference type="SAM" id="MobiDB-lite"/>
    </source>
</evidence>
<evidence type="ECO:0000256" key="2">
    <source>
        <dbReference type="SAM" id="Phobius"/>
    </source>
</evidence>
<accession>A0A2B7ZIJ7</accession>
<organism evidence="3 4">
    <name type="scientific">[Emmonsia] crescens</name>
    <dbReference type="NCBI Taxonomy" id="73230"/>
    <lineage>
        <taxon>Eukaryota</taxon>
        <taxon>Fungi</taxon>
        <taxon>Dikarya</taxon>
        <taxon>Ascomycota</taxon>
        <taxon>Pezizomycotina</taxon>
        <taxon>Eurotiomycetes</taxon>
        <taxon>Eurotiomycetidae</taxon>
        <taxon>Onygenales</taxon>
        <taxon>Ajellomycetaceae</taxon>
        <taxon>Emergomyces</taxon>
    </lineage>
</organism>
<reference evidence="3 4" key="1">
    <citation type="submission" date="2017-10" db="EMBL/GenBank/DDBJ databases">
        <title>Comparative genomics in systemic dimorphic fungi from Ajellomycetaceae.</title>
        <authorList>
            <person name="Munoz J.F."/>
            <person name="Mcewen J.G."/>
            <person name="Clay O.K."/>
            <person name="Cuomo C.A."/>
        </authorList>
    </citation>
    <scope>NUCLEOTIDE SEQUENCE [LARGE SCALE GENOMIC DNA]</scope>
    <source>
        <strain evidence="3 4">UAMH4076</strain>
    </source>
</reference>
<keyword evidence="2" id="KW-1133">Transmembrane helix</keyword>
<dbReference type="VEuPathDB" id="FungiDB:EMCG_01980"/>